<dbReference type="RefSeq" id="WP_077312892.1">
    <property type="nucleotide sequence ID" value="NZ_AP024887.1"/>
</dbReference>
<reference evidence="2 3" key="1">
    <citation type="submission" date="2017-02" db="EMBL/GenBank/DDBJ databases">
        <authorList>
            <person name="Peterson S.W."/>
        </authorList>
    </citation>
    <scope>NUCLEOTIDE SEQUENCE [LARGE SCALE GENOMIC DNA]</scope>
    <source>
        <strain evidence="2 3">CECT 9027</strain>
    </source>
</reference>
<dbReference type="InterPro" id="IPR000560">
    <property type="entry name" value="His_Pase_clade-2"/>
</dbReference>
<keyword evidence="1" id="KW-0732">Signal</keyword>
<organism evidence="2 3">
    <name type="scientific">Vibrio palustris</name>
    <dbReference type="NCBI Taxonomy" id="1918946"/>
    <lineage>
        <taxon>Bacteria</taxon>
        <taxon>Pseudomonadati</taxon>
        <taxon>Pseudomonadota</taxon>
        <taxon>Gammaproteobacteria</taxon>
        <taxon>Vibrionales</taxon>
        <taxon>Vibrionaceae</taxon>
        <taxon>Vibrio</taxon>
    </lineage>
</organism>
<evidence type="ECO:0000313" key="3">
    <source>
        <dbReference type="Proteomes" id="UP000189475"/>
    </source>
</evidence>
<evidence type="ECO:0000313" key="2">
    <source>
        <dbReference type="EMBL" id="SJL83045.1"/>
    </source>
</evidence>
<keyword evidence="3" id="KW-1185">Reference proteome</keyword>
<accession>A0A1R4B2A4</accession>
<feature type="signal peptide" evidence="1">
    <location>
        <begin position="1"/>
        <end position="25"/>
    </location>
</feature>
<dbReference type="Pfam" id="PF00328">
    <property type="entry name" value="His_Phos_2"/>
    <property type="match status" value="1"/>
</dbReference>
<dbReference type="EMBL" id="FUFT01000002">
    <property type="protein sequence ID" value="SJL83045.1"/>
    <property type="molecule type" value="Genomic_DNA"/>
</dbReference>
<dbReference type="Gene3D" id="3.40.50.1240">
    <property type="entry name" value="Phosphoglycerate mutase-like"/>
    <property type="match status" value="2"/>
</dbReference>
<dbReference type="SUPFAM" id="SSF53254">
    <property type="entry name" value="Phosphoglycerate mutase-like"/>
    <property type="match status" value="1"/>
</dbReference>
<feature type="chain" id="PRO_5013181632" evidence="1">
    <location>
        <begin position="26"/>
        <end position="427"/>
    </location>
</feature>
<dbReference type="InterPro" id="IPR029033">
    <property type="entry name" value="His_PPase_superfam"/>
</dbReference>
<dbReference type="STRING" id="1918946.VPAL9027_00993"/>
<dbReference type="OrthoDB" id="395886at2"/>
<dbReference type="AlphaFoldDB" id="A0A1R4B2A4"/>
<evidence type="ECO:0000256" key="1">
    <source>
        <dbReference type="SAM" id="SignalP"/>
    </source>
</evidence>
<dbReference type="Proteomes" id="UP000189475">
    <property type="component" value="Unassembled WGS sequence"/>
</dbReference>
<protein>
    <submittedName>
        <fullName evidence="2">Periplasmic AppA protein</fullName>
    </submittedName>
</protein>
<sequence length="427" mass="46840">MWHLHKTSLALILMGITSVATSVQASDYMLDKVVSVTRHGVRPQTNTEKLDKGTGRSWPRFGVADGHLTGHGYTGMWQQGRYQLAQWEREGLSVHANCAGAEQTFLWTSPHQRIKATGKAIADGMFPGCGVEPLSVQGKDGPLFELYHLHAAHMDKAIMRQQIIARMGSPAEAQERHKEEVALLRNTVCAPESCQFLDQPWGVAFKSTGKPKLTGPGKLGATIGETIRLQYSDNLPIDQVGFGHGVDAKAVKALMAIHAAQYNYALDTPEFAAHSGSLLMRQVLSALTSETPLHANWPGDTRLERDLVMLVGHDSNIAELQTLLGFSWSLAGYPSNDIPPGGTLSFARFHQANHSQEWVRIRFAARGLDQWRNLTMLDSQHPLLHADLQLPGCKETAVGTLCPLATVVNKVRPLLVKDGMELPVFKS</sequence>
<gene>
    <name evidence="2" type="primary">appA</name>
    <name evidence="2" type="ORF">VPAL9027_00993</name>
</gene>
<name>A0A1R4B2A4_9VIBR</name>
<dbReference type="CDD" id="cd07061">
    <property type="entry name" value="HP_HAP_like"/>
    <property type="match status" value="1"/>
</dbReference>
<proteinExistence type="predicted"/>